<evidence type="ECO:0000259" key="5">
    <source>
        <dbReference type="Pfam" id="PF05161"/>
    </source>
</evidence>
<dbReference type="PANTHER" id="PTHR12227:SF0">
    <property type="entry name" value="GLYCERATE KINASE"/>
    <property type="match status" value="1"/>
</dbReference>
<evidence type="ECO:0000256" key="1">
    <source>
        <dbReference type="ARBA" id="ARBA00022679"/>
    </source>
</evidence>
<dbReference type="InterPro" id="IPR038614">
    <property type="entry name" value="GK_N_sf"/>
</dbReference>
<organism evidence="7 8">
    <name type="scientific">Desulfoferula mesophila</name>
    <dbReference type="NCBI Taxonomy" id="3058419"/>
    <lineage>
        <taxon>Bacteria</taxon>
        <taxon>Pseudomonadati</taxon>
        <taxon>Thermodesulfobacteriota</taxon>
        <taxon>Desulfarculia</taxon>
        <taxon>Desulfarculales</taxon>
        <taxon>Desulfarculaceae</taxon>
        <taxon>Desulfoferula</taxon>
    </lineage>
</organism>
<dbReference type="InterPro" id="IPR037035">
    <property type="entry name" value="GK-like_C_sf"/>
</dbReference>
<dbReference type="Gene3D" id="3.40.50.10180">
    <property type="entry name" value="Glycerate kinase, MOFRL-like N-terminal domain"/>
    <property type="match status" value="1"/>
</dbReference>
<dbReference type="GO" id="GO:0008887">
    <property type="term" value="F:glycerate kinase activity"/>
    <property type="evidence" value="ECO:0007669"/>
    <property type="project" value="InterPro"/>
</dbReference>
<keyword evidence="1" id="KW-0808">Transferase</keyword>
<dbReference type="Proteomes" id="UP001366166">
    <property type="component" value="Chromosome"/>
</dbReference>
<accession>A0AAU9EKL7</accession>
<evidence type="ECO:0000256" key="4">
    <source>
        <dbReference type="ARBA" id="ARBA00022840"/>
    </source>
</evidence>
<feature type="domain" description="MOFRL-associated" evidence="6">
    <location>
        <begin position="11"/>
        <end position="247"/>
    </location>
</feature>
<dbReference type="PANTHER" id="PTHR12227">
    <property type="entry name" value="GLYCERATE KINASE"/>
    <property type="match status" value="1"/>
</dbReference>
<feature type="domain" description="MOFRL" evidence="5">
    <location>
        <begin position="331"/>
        <end position="437"/>
    </location>
</feature>
<keyword evidence="8" id="KW-1185">Reference proteome</keyword>
<reference evidence="8" key="1">
    <citation type="journal article" date="2023" name="Arch. Microbiol.">
        <title>Desulfoferula mesophilus gen. nov. sp. nov., a mesophilic sulfate-reducing bacterium isolated from a brackish lake sediment.</title>
        <authorList>
            <person name="Watanabe T."/>
            <person name="Yabe T."/>
            <person name="Tsuji J.M."/>
            <person name="Fukui M."/>
        </authorList>
    </citation>
    <scope>NUCLEOTIDE SEQUENCE [LARGE SCALE GENOMIC DNA]</scope>
    <source>
        <strain evidence="8">12FAK</strain>
    </source>
</reference>
<dbReference type="KEGG" id="dmp:FAK_27850"/>
<evidence type="ECO:0000256" key="2">
    <source>
        <dbReference type="ARBA" id="ARBA00022741"/>
    </source>
</evidence>
<dbReference type="Gene3D" id="3.40.1480.10">
    <property type="entry name" value="MOFRL domain"/>
    <property type="match status" value="1"/>
</dbReference>
<evidence type="ECO:0000259" key="6">
    <source>
        <dbReference type="Pfam" id="PF13660"/>
    </source>
</evidence>
<dbReference type="InterPro" id="IPR039760">
    <property type="entry name" value="MOFRL_protein"/>
</dbReference>
<keyword evidence="4" id="KW-0067">ATP-binding</keyword>
<evidence type="ECO:0000313" key="7">
    <source>
        <dbReference type="EMBL" id="BEQ15719.1"/>
    </source>
</evidence>
<dbReference type="EMBL" id="AP028679">
    <property type="protein sequence ID" value="BEQ15719.1"/>
    <property type="molecule type" value="Genomic_DNA"/>
</dbReference>
<dbReference type="Pfam" id="PF05161">
    <property type="entry name" value="MOFRL"/>
    <property type="match status" value="1"/>
</dbReference>
<dbReference type="AlphaFoldDB" id="A0AAU9EKL7"/>
<dbReference type="RefSeq" id="WP_338600534.1">
    <property type="nucleotide sequence ID" value="NZ_AP028679.1"/>
</dbReference>
<dbReference type="FunFam" id="3.40.50.10180:FF:000001">
    <property type="entry name" value="Glycerate kinase"/>
    <property type="match status" value="1"/>
</dbReference>
<proteinExistence type="predicted"/>
<evidence type="ECO:0000313" key="8">
    <source>
        <dbReference type="Proteomes" id="UP001366166"/>
    </source>
</evidence>
<evidence type="ECO:0000256" key="3">
    <source>
        <dbReference type="ARBA" id="ARBA00022777"/>
    </source>
</evidence>
<dbReference type="Pfam" id="PF13660">
    <property type="entry name" value="DUF4147"/>
    <property type="match status" value="1"/>
</dbReference>
<dbReference type="SUPFAM" id="SSF82544">
    <property type="entry name" value="GckA/TtuD-like"/>
    <property type="match status" value="1"/>
</dbReference>
<dbReference type="InterPro" id="IPR025286">
    <property type="entry name" value="MOFRL_assoc_dom"/>
</dbReference>
<gene>
    <name evidence="7" type="ORF">FAK_27850</name>
</gene>
<dbReference type="GO" id="GO:0005524">
    <property type="term" value="F:ATP binding"/>
    <property type="evidence" value="ECO:0007669"/>
    <property type="project" value="UniProtKB-KW"/>
</dbReference>
<keyword evidence="2" id="KW-0547">Nucleotide-binding</keyword>
<sequence length="448" mass="46731">MSPTDLRNDADLIIKAALASVDPSRAVKEALSLEGDQLTVGDQAIDLKRYQRIIVVGAGKAGAPMAQAVEEVLGRRIGAGRVVVKDGHGAPTEAIEIMEASHPVPDDRGVEAGRSIAELVRQEAAPDTLFLCLLSGGGSALLVAPADGVSLADKQQTTRLLLASGADIGEINAIRKHLSQLKGGNLARLAAPGRLISLIISDVVGDRLDVIASGPTVADRSTWEQCRDILTRYGIWDQVPDPVRERIQQGLDGVVPDTPKPGDSALAGVTNLIVSSNRMAVDQALGQARELGYAPLLLSTTIEGETKDVARMHAAMAREVLASGNPLPAPCCLLSGGETTVTLGDDPGVGGRNMEFALAAALDLEGLSGVLAVSVGTDGTDGPTEAAGAWADGESVARGAAQGLKARRFLERHDAYNYFQPLGDLIVTGPTRTNVMDLRLVLVRGPQE</sequence>
<protein>
    <submittedName>
        <fullName evidence="7">Hydroxypyruvate reductase</fullName>
    </submittedName>
</protein>
<dbReference type="FunFam" id="3.40.1480.10:FF:000002">
    <property type="entry name" value="Glycerate kinase"/>
    <property type="match status" value="1"/>
</dbReference>
<name>A0AAU9EKL7_9BACT</name>
<dbReference type="GO" id="GO:0005737">
    <property type="term" value="C:cytoplasm"/>
    <property type="evidence" value="ECO:0007669"/>
    <property type="project" value="TreeGrafter"/>
</dbReference>
<keyword evidence="3" id="KW-0418">Kinase</keyword>
<dbReference type="InterPro" id="IPR007835">
    <property type="entry name" value="MOFRL"/>
</dbReference>